<gene>
    <name evidence="1" type="ORF">FSP39_011144</name>
</gene>
<evidence type="ECO:0000313" key="2">
    <source>
        <dbReference type="Proteomes" id="UP001186944"/>
    </source>
</evidence>
<keyword evidence="2" id="KW-1185">Reference proteome</keyword>
<dbReference type="Proteomes" id="UP001186944">
    <property type="component" value="Unassembled WGS sequence"/>
</dbReference>
<name>A0AA89BUG4_PINIB</name>
<reference evidence="1" key="1">
    <citation type="submission" date="2019-08" db="EMBL/GenBank/DDBJ databases">
        <title>The improved chromosome-level genome for the pearl oyster Pinctada fucata martensii using PacBio sequencing and Hi-C.</title>
        <authorList>
            <person name="Zheng Z."/>
        </authorList>
    </citation>
    <scope>NUCLEOTIDE SEQUENCE</scope>
    <source>
        <strain evidence="1">ZZ-2019</strain>
        <tissue evidence="1">Adductor muscle</tissue>
    </source>
</reference>
<protein>
    <submittedName>
        <fullName evidence="1">Uncharacterized protein</fullName>
    </submittedName>
</protein>
<accession>A0AA89BUG4</accession>
<dbReference type="AlphaFoldDB" id="A0AA89BUG4"/>
<sequence length="354" mass="39591">MEITCGKQVTQPLVHSVTYGSNIDGVYSENYITSLEGQLMSETFHSNFCFDIDKKIVVPNLFRSDHDGANVMNISLSSISCFDGRRCIVAPNGEQVVLIYDEYGNEISRAFINISIYSIAGGILGHPLMIENGTSMIYEYSNGAIRQLFWSQPLLPFDIASLNDGRIVLVGTMNVRSLQGVDVETEGAMRIYEQNGLLCNEVAKENGEPLFKFPRQVCVNLHNNDIYVGDIRKMQVMRFREDCTFVSLYRRREMESIDLGNGVISELIIRSSNFPLALTYSQRSHLLFASYVSAIDRGIHVLSPGLELLGIFSSNEELGNPVGMSCDENGRLYVGDTADGIIRVFKLSQFINRL</sequence>
<comment type="caution">
    <text evidence="1">The sequence shown here is derived from an EMBL/GenBank/DDBJ whole genome shotgun (WGS) entry which is preliminary data.</text>
</comment>
<dbReference type="EMBL" id="VSWD01000011">
    <property type="protein sequence ID" value="KAK3087825.1"/>
    <property type="molecule type" value="Genomic_DNA"/>
</dbReference>
<dbReference type="SUPFAM" id="SSF101898">
    <property type="entry name" value="NHL repeat"/>
    <property type="match status" value="1"/>
</dbReference>
<organism evidence="1 2">
    <name type="scientific">Pinctada imbricata</name>
    <name type="common">Atlantic pearl-oyster</name>
    <name type="synonym">Pinctada martensii</name>
    <dbReference type="NCBI Taxonomy" id="66713"/>
    <lineage>
        <taxon>Eukaryota</taxon>
        <taxon>Metazoa</taxon>
        <taxon>Spiralia</taxon>
        <taxon>Lophotrochozoa</taxon>
        <taxon>Mollusca</taxon>
        <taxon>Bivalvia</taxon>
        <taxon>Autobranchia</taxon>
        <taxon>Pteriomorphia</taxon>
        <taxon>Pterioida</taxon>
        <taxon>Pterioidea</taxon>
        <taxon>Pteriidae</taxon>
        <taxon>Pinctada</taxon>
    </lineage>
</organism>
<evidence type="ECO:0000313" key="1">
    <source>
        <dbReference type="EMBL" id="KAK3087825.1"/>
    </source>
</evidence>
<dbReference type="InterPro" id="IPR011042">
    <property type="entry name" value="6-blade_b-propeller_TolB-like"/>
</dbReference>
<dbReference type="Gene3D" id="2.120.10.30">
    <property type="entry name" value="TolB, C-terminal domain"/>
    <property type="match status" value="1"/>
</dbReference>
<proteinExistence type="predicted"/>